<keyword evidence="3 5" id="KW-1133">Transmembrane helix</keyword>
<name>A0A3B0RVK6_9ZZZZ</name>
<evidence type="ECO:0000256" key="5">
    <source>
        <dbReference type="SAM" id="Phobius"/>
    </source>
</evidence>
<feature type="transmembrane region" description="Helical" evidence="5">
    <location>
        <begin position="259"/>
        <end position="275"/>
    </location>
</feature>
<keyword evidence="2 5" id="KW-0812">Transmembrane</keyword>
<keyword evidence="4 5" id="KW-0472">Membrane</keyword>
<evidence type="ECO:0000259" key="6">
    <source>
        <dbReference type="Pfam" id="PF00892"/>
    </source>
</evidence>
<organism evidence="7">
    <name type="scientific">hydrothermal vent metagenome</name>
    <dbReference type="NCBI Taxonomy" id="652676"/>
    <lineage>
        <taxon>unclassified sequences</taxon>
        <taxon>metagenomes</taxon>
        <taxon>ecological metagenomes</taxon>
    </lineage>
</organism>
<feature type="transmembrane region" description="Helical" evidence="5">
    <location>
        <begin position="61"/>
        <end position="79"/>
    </location>
</feature>
<protein>
    <submittedName>
        <fullName evidence="7">Membrane protein</fullName>
    </submittedName>
</protein>
<feature type="transmembrane region" description="Helical" evidence="5">
    <location>
        <begin position="227"/>
        <end position="247"/>
    </location>
</feature>
<dbReference type="InterPro" id="IPR000620">
    <property type="entry name" value="EamA_dom"/>
</dbReference>
<proteinExistence type="predicted"/>
<reference evidence="7" key="1">
    <citation type="submission" date="2018-06" db="EMBL/GenBank/DDBJ databases">
        <authorList>
            <person name="Zhirakovskaya E."/>
        </authorList>
    </citation>
    <scope>NUCLEOTIDE SEQUENCE</scope>
</reference>
<evidence type="ECO:0000256" key="2">
    <source>
        <dbReference type="ARBA" id="ARBA00022692"/>
    </source>
</evidence>
<dbReference type="GO" id="GO:0016020">
    <property type="term" value="C:membrane"/>
    <property type="evidence" value="ECO:0007669"/>
    <property type="project" value="UniProtKB-SubCell"/>
</dbReference>
<dbReference type="Gene3D" id="1.10.3730.20">
    <property type="match status" value="1"/>
</dbReference>
<evidence type="ECO:0000256" key="1">
    <source>
        <dbReference type="ARBA" id="ARBA00004141"/>
    </source>
</evidence>
<feature type="transmembrane region" description="Helical" evidence="5">
    <location>
        <begin position="194"/>
        <end position="215"/>
    </location>
</feature>
<dbReference type="PANTHER" id="PTHR22911:SF6">
    <property type="entry name" value="SOLUTE CARRIER FAMILY 35 MEMBER G1"/>
    <property type="match status" value="1"/>
</dbReference>
<feature type="transmembrane region" description="Helical" evidence="5">
    <location>
        <begin position="86"/>
        <end position="107"/>
    </location>
</feature>
<dbReference type="SUPFAM" id="SSF103481">
    <property type="entry name" value="Multidrug resistance efflux transporter EmrE"/>
    <property type="match status" value="2"/>
</dbReference>
<dbReference type="InterPro" id="IPR037185">
    <property type="entry name" value="EmrE-like"/>
</dbReference>
<feature type="transmembrane region" description="Helical" evidence="5">
    <location>
        <begin position="145"/>
        <end position="163"/>
    </location>
</feature>
<feature type="transmembrane region" description="Helical" evidence="5">
    <location>
        <begin position="281"/>
        <end position="299"/>
    </location>
</feature>
<feature type="domain" description="EamA" evidence="6">
    <location>
        <begin position="169"/>
        <end position="298"/>
    </location>
</feature>
<dbReference type="Pfam" id="PF00892">
    <property type="entry name" value="EamA"/>
    <property type="match status" value="2"/>
</dbReference>
<dbReference type="PANTHER" id="PTHR22911">
    <property type="entry name" value="ACYL-MALONYL CONDENSING ENZYME-RELATED"/>
    <property type="match status" value="1"/>
</dbReference>
<evidence type="ECO:0000256" key="3">
    <source>
        <dbReference type="ARBA" id="ARBA00022989"/>
    </source>
</evidence>
<accession>A0A3B0RVK6</accession>
<sequence length="318" mass="33784">MVSMALDNLWDAGVNAAMSSTDNPQPGWGIFWMIVTGILFVGVTALVKYLGPRIPAPEAAFLRYAIGLVLLLPVLPAMLKVRLDRGMWMIFAGRGAVHTVAVALWFFAMARIPIADVTAMNYLSPVYVTLGAALFFGEKLAMRRMLALAAALIGALIILRPGFREIGAGHIAMLLTAVCFGASYLLAKQASNRCSAMVVVVMLSITVTIGLAPLAAMNWVTPRWGEVAILSGVAVLATAGHYTMTLAFRAAPLAVTQPLTFLQLVWAVLLGALVFGEGVDVFVVLGGTVIVGAVSFISWREAVLKRKALTPVVSATKV</sequence>
<evidence type="ECO:0000256" key="4">
    <source>
        <dbReference type="ARBA" id="ARBA00023136"/>
    </source>
</evidence>
<feature type="transmembrane region" description="Helical" evidence="5">
    <location>
        <begin position="119"/>
        <end position="136"/>
    </location>
</feature>
<comment type="subcellular location">
    <subcellularLocation>
        <location evidence="1">Membrane</location>
        <topology evidence="1">Multi-pass membrane protein</topology>
    </subcellularLocation>
</comment>
<feature type="transmembrane region" description="Helical" evidence="5">
    <location>
        <begin position="28"/>
        <end position="49"/>
    </location>
</feature>
<dbReference type="EMBL" id="UOEG01000028">
    <property type="protein sequence ID" value="VAV88523.1"/>
    <property type="molecule type" value="Genomic_DNA"/>
</dbReference>
<dbReference type="AlphaFoldDB" id="A0A3B0RVK6"/>
<gene>
    <name evidence="7" type="ORF">MNBD_ALPHA07-2180</name>
</gene>
<feature type="transmembrane region" description="Helical" evidence="5">
    <location>
        <begin position="169"/>
        <end position="187"/>
    </location>
</feature>
<evidence type="ECO:0000313" key="7">
    <source>
        <dbReference type="EMBL" id="VAV88523.1"/>
    </source>
</evidence>
<feature type="domain" description="EamA" evidence="6">
    <location>
        <begin position="28"/>
        <end position="159"/>
    </location>
</feature>